<organism evidence="2 3">
    <name type="scientific">Aquisalinus flavus</name>
    <dbReference type="NCBI Taxonomy" id="1526572"/>
    <lineage>
        <taxon>Bacteria</taxon>
        <taxon>Pseudomonadati</taxon>
        <taxon>Pseudomonadota</taxon>
        <taxon>Alphaproteobacteria</taxon>
        <taxon>Parvularculales</taxon>
        <taxon>Parvularculaceae</taxon>
        <taxon>Aquisalinus</taxon>
    </lineage>
</organism>
<keyword evidence="3" id="KW-1185">Reference proteome</keyword>
<accession>A0A8J2Y442</accession>
<evidence type="ECO:0000313" key="2">
    <source>
        <dbReference type="EMBL" id="GGD14171.1"/>
    </source>
</evidence>
<sequence length="126" mass="13449">MLRLWDSPEAQATKKVGPQLPAAPSVARSGGGREKVNEDGISVSEGDTIIEYNLSVRCSTGRLHVTHMGDILDFLFVFRLVRKSCGSKKSFCKILQLPHSQKVGAAGGCAAAPGISRARKGGERDI</sequence>
<feature type="region of interest" description="Disordered" evidence="1">
    <location>
        <begin position="12"/>
        <end position="39"/>
    </location>
</feature>
<comment type="caution">
    <text evidence="2">The sequence shown here is derived from an EMBL/GenBank/DDBJ whole genome shotgun (WGS) entry which is preliminary data.</text>
</comment>
<reference evidence="2" key="1">
    <citation type="journal article" date="2014" name="Int. J. Syst. Evol. Microbiol.">
        <title>Complete genome sequence of Corynebacterium casei LMG S-19264T (=DSM 44701T), isolated from a smear-ripened cheese.</title>
        <authorList>
            <consortium name="US DOE Joint Genome Institute (JGI-PGF)"/>
            <person name="Walter F."/>
            <person name="Albersmeier A."/>
            <person name="Kalinowski J."/>
            <person name="Ruckert C."/>
        </authorList>
    </citation>
    <scope>NUCLEOTIDE SEQUENCE</scope>
    <source>
        <strain evidence="2">CGMCC 1.12921</strain>
    </source>
</reference>
<dbReference type="EMBL" id="BMGH01000001">
    <property type="protein sequence ID" value="GGD14171.1"/>
    <property type="molecule type" value="Genomic_DNA"/>
</dbReference>
<dbReference type="AlphaFoldDB" id="A0A8J2Y442"/>
<name>A0A8J2Y442_9PROT</name>
<evidence type="ECO:0000313" key="3">
    <source>
        <dbReference type="Proteomes" id="UP000613582"/>
    </source>
</evidence>
<dbReference type="Proteomes" id="UP000613582">
    <property type="component" value="Unassembled WGS sequence"/>
</dbReference>
<reference evidence="2" key="2">
    <citation type="submission" date="2020-09" db="EMBL/GenBank/DDBJ databases">
        <authorList>
            <person name="Sun Q."/>
            <person name="Zhou Y."/>
        </authorList>
    </citation>
    <scope>NUCLEOTIDE SEQUENCE</scope>
    <source>
        <strain evidence="2">CGMCC 1.12921</strain>
    </source>
</reference>
<protein>
    <submittedName>
        <fullName evidence="2">Uncharacterized protein</fullName>
    </submittedName>
</protein>
<evidence type="ECO:0000256" key="1">
    <source>
        <dbReference type="SAM" id="MobiDB-lite"/>
    </source>
</evidence>
<gene>
    <name evidence="2" type="ORF">GCM10011342_23660</name>
</gene>
<proteinExistence type="predicted"/>